<protein>
    <submittedName>
        <fullName evidence="1">Uncharacterized protein</fullName>
    </submittedName>
</protein>
<gene>
    <name evidence="1" type="ORF">UFOVP1419_9</name>
</gene>
<sequence length="81" mass="9138">MSEQHVDIASKLYSARRSLRSLCPDVFVDRCKEWQEAINAVAASKGMTGLQAMIDIMTRLEGREVAQMWVMAAYVEMVEPS</sequence>
<accession>A0A6J5SDC0</accession>
<dbReference type="EMBL" id="LR797377">
    <property type="protein sequence ID" value="CAB4211710.1"/>
    <property type="molecule type" value="Genomic_DNA"/>
</dbReference>
<reference evidence="1" key="1">
    <citation type="submission" date="2020-05" db="EMBL/GenBank/DDBJ databases">
        <authorList>
            <person name="Chiriac C."/>
            <person name="Salcher M."/>
            <person name="Ghai R."/>
            <person name="Kavagutti S V."/>
        </authorList>
    </citation>
    <scope>NUCLEOTIDE SEQUENCE</scope>
</reference>
<organism evidence="1">
    <name type="scientific">uncultured Caudovirales phage</name>
    <dbReference type="NCBI Taxonomy" id="2100421"/>
    <lineage>
        <taxon>Viruses</taxon>
        <taxon>Duplodnaviria</taxon>
        <taxon>Heunggongvirae</taxon>
        <taxon>Uroviricota</taxon>
        <taxon>Caudoviricetes</taxon>
        <taxon>Peduoviridae</taxon>
        <taxon>Maltschvirus</taxon>
        <taxon>Maltschvirus maltsch</taxon>
    </lineage>
</organism>
<name>A0A6J5SDC0_9CAUD</name>
<proteinExistence type="predicted"/>
<evidence type="ECO:0000313" key="1">
    <source>
        <dbReference type="EMBL" id="CAB4211710.1"/>
    </source>
</evidence>